<dbReference type="OrthoDB" id="5245631at2759"/>
<feature type="compositionally biased region" description="Basic and acidic residues" evidence="1">
    <location>
        <begin position="325"/>
        <end position="336"/>
    </location>
</feature>
<name>A0A423W4H5_CYTCH</name>
<evidence type="ECO:0000256" key="1">
    <source>
        <dbReference type="SAM" id="MobiDB-lite"/>
    </source>
</evidence>
<dbReference type="STRING" id="252740.A0A423W4H5"/>
<feature type="compositionally biased region" description="Low complexity" evidence="1">
    <location>
        <begin position="257"/>
        <end position="269"/>
    </location>
</feature>
<dbReference type="GO" id="GO:0030515">
    <property type="term" value="F:snoRNA binding"/>
    <property type="evidence" value="ECO:0007669"/>
    <property type="project" value="InterPro"/>
</dbReference>
<keyword evidence="3" id="KW-1185">Reference proteome</keyword>
<dbReference type="InterPro" id="IPR013268">
    <property type="entry name" value="UTP16"/>
</dbReference>
<feature type="compositionally biased region" description="Basic and acidic residues" evidence="1">
    <location>
        <begin position="208"/>
        <end position="233"/>
    </location>
</feature>
<sequence length="385" mass="41065">MPKTPAKSPRSISTPSSRGKREAVETPSRKPVNLSAANVEGDGVQEPVVTPARQGGKRKAAAATAANGDDDDGEDESPKPKKPKVYVQESVSTSESKGKRHTRTSVKLEMPVSTPTAKPAAAGKHIVFSNDDEPSEFFTPQEAPAQNILDAQGSKDDGDEEEEEEEEDDDDDDEEESDSDDDAPEAVSTHAAAAQAAKSAQAATSAAEKQKEVQKRKRQDRDARFREQAEARKKQAAAAEDASASRLGLDQPRGHMAGVAAAAAGGAPPARKKRLDKHSLPAVLPDDFLEAASLDGSGDDEDGGSEAGERKPAPARFNTAARQVARAESRQPRDQRVGSTVYRVMKRQGDARLAPRMGRHSRNAKEALMGRGRPAARKAGFLVKR</sequence>
<organism evidence="2 3">
    <name type="scientific">Cytospora chrysosperma</name>
    <name type="common">Cytospora canker fungus</name>
    <name type="synonym">Sphaeria chrysosperma</name>
    <dbReference type="NCBI Taxonomy" id="252740"/>
    <lineage>
        <taxon>Eukaryota</taxon>
        <taxon>Fungi</taxon>
        <taxon>Dikarya</taxon>
        <taxon>Ascomycota</taxon>
        <taxon>Pezizomycotina</taxon>
        <taxon>Sordariomycetes</taxon>
        <taxon>Sordariomycetidae</taxon>
        <taxon>Diaporthales</taxon>
        <taxon>Cytosporaceae</taxon>
        <taxon>Cytospora</taxon>
    </lineage>
</organism>
<dbReference type="Proteomes" id="UP000284375">
    <property type="component" value="Unassembled WGS sequence"/>
</dbReference>
<reference evidence="2 3" key="1">
    <citation type="submission" date="2015-09" db="EMBL/GenBank/DDBJ databases">
        <title>Host preference determinants of Valsa canker pathogens revealed by comparative genomics.</title>
        <authorList>
            <person name="Yin Z."/>
            <person name="Huang L."/>
        </authorList>
    </citation>
    <scope>NUCLEOTIDE SEQUENCE [LARGE SCALE GENOMIC DNA]</scope>
    <source>
        <strain evidence="2 3">YSFL</strain>
    </source>
</reference>
<dbReference type="Pfam" id="PF08297">
    <property type="entry name" value="U3_snoRNA_assoc"/>
    <property type="match status" value="1"/>
</dbReference>
<protein>
    <submittedName>
        <fullName evidence="2">Uncharacterized protein</fullName>
    </submittedName>
</protein>
<comment type="caution">
    <text evidence="2">The sequence shown here is derived from an EMBL/GenBank/DDBJ whole genome shotgun (WGS) entry which is preliminary data.</text>
</comment>
<dbReference type="GO" id="GO:0006364">
    <property type="term" value="P:rRNA processing"/>
    <property type="evidence" value="ECO:0007669"/>
    <property type="project" value="InterPro"/>
</dbReference>
<feature type="region of interest" description="Disordered" evidence="1">
    <location>
        <begin position="1"/>
        <end position="385"/>
    </location>
</feature>
<evidence type="ECO:0000313" key="2">
    <source>
        <dbReference type="EMBL" id="ROV98227.1"/>
    </source>
</evidence>
<dbReference type="EMBL" id="LJZO01000014">
    <property type="protein sequence ID" value="ROV98227.1"/>
    <property type="molecule type" value="Genomic_DNA"/>
</dbReference>
<dbReference type="AlphaFoldDB" id="A0A423W4H5"/>
<gene>
    <name evidence="2" type="ORF">VSDG_04492</name>
</gene>
<proteinExistence type="predicted"/>
<accession>A0A423W4H5</accession>
<feature type="compositionally biased region" description="Low complexity" evidence="1">
    <location>
        <begin position="185"/>
        <end position="207"/>
    </location>
</feature>
<feature type="compositionally biased region" description="Low complexity" evidence="1">
    <location>
        <begin position="236"/>
        <end position="246"/>
    </location>
</feature>
<feature type="compositionally biased region" description="Acidic residues" evidence="1">
    <location>
        <begin position="157"/>
        <end position="184"/>
    </location>
</feature>
<evidence type="ECO:0000313" key="3">
    <source>
        <dbReference type="Proteomes" id="UP000284375"/>
    </source>
</evidence>
<feature type="compositionally biased region" description="Basic and acidic residues" evidence="1">
    <location>
        <begin position="19"/>
        <end position="28"/>
    </location>
</feature>